<comment type="caution">
    <text evidence="1">The sequence shown here is derived from an EMBL/GenBank/DDBJ whole genome shotgun (WGS) entry which is preliminary data.</text>
</comment>
<dbReference type="Proteomes" id="UP000767238">
    <property type="component" value="Unassembled WGS sequence"/>
</dbReference>
<evidence type="ECO:0000313" key="2">
    <source>
        <dbReference type="Proteomes" id="UP000767238"/>
    </source>
</evidence>
<protein>
    <submittedName>
        <fullName evidence="1">Uncharacterized protein</fullName>
    </submittedName>
</protein>
<sequence>MFSHDRLHLLADVLEYLLGMLEIVILWYTRVKNAHSLVGESLRLVTKRNASVRMRVKRVSLLPALSYFALSNNTPRDLCMEGNRMIAIIPNPVLHGVPDKSKALKTMRKFIVLTLRLDLDVFGLLFDLAVTVPQLHLVVFLHQFRLQLLNSGRSSCGLFLKRLKGHVDGVVHVCDNSECGDNSGIESVDFASDHFLSIGCLPFVPDCIGLIEAVGSLVRSWSATGKTSNVFNLCFDDCFLDGGLDEGIDGLLSSGDTVDERVEKAVIENSKCVGKLWARHVAGKKRSLRLCIYRDREKTVTTRRIEHTTSNSRSRYTYNPQLVLPTRDVIIEQMASKDIFADYIVYLRVALAMLLFVRHSLSVAVSHGSANLLASVVSYKVTLKQVDLGALPYGTSSTSRRFCVIALPRRPSSLDVHGFHVFFMALMFIDEEIGVFVDYLFKLVQDLAQRSRRVKPVVTIHLECLGAFIVAKSHLLLNGRHTSDTYLPLSKAASLSFAALSWSGVELEAAAFALSILAHGQHRCTTYELHDLLDSRSRRDLKMDKKQVVE</sequence>
<dbReference type="AlphaFoldDB" id="A0A9P8KD98"/>
<dbReference type="EMBL" id="JAHFYH010000001">
    <property type="protein sequence ID" value="KAH0238013.1"/>
    <property type="molecule type" value="Genomic_DNA"/>
</dbReference>
<reference evidence="1" key="1">
    <citation type="journal article" date="2021" name="J Fungi (Basel)">
        <title>Virulence traits and population genomics of the black yeast Aureobasidium melanogenum.</title>
        <authorList>
            <person name="Cernosa A."/>
            <person name="Sun X."/>
            <person name="Gostincar C."/>
            <person name="Fang C."/>
            <person name="Gunde-Cimerman N."/>
            <person name="Song Z."/>
        </authorList>
    </citation>
    <scope>NUCLEOTIDE SEQUENCE</scope>
    <source>
        <strain evidence="1">EXF-8016</strain>
    </source>
</reference>
<evidence type="ECO:0000313" key="1">
    <source>
        <dbReference type="EMBL" id="KAH0238013.1"/>
    </source>
</evidence>
<accession>A0A9P8KD98</accession>
<name>A0A9P8KD98_AURME</name>
<gene>
    <name evidence="1" type="ORF">KCV03_g66</name>
</gene>
<organism evidence="1 2">
    <name type="scientific">Aureobasidium melanogenum</name>
    <name type="common">Aureobasidium pullulans var. melanogenum</name>
    <dbReference type="NCBI Taxonomy" id="46634"/>
    <lineage>
        <taxon>Eukaryota</taxon>
        <taxon>Fungi</taxon>
        <taxon>Dikarya</taxon>
        <taxon>Ascomycota</taxon>
        <taxon>Pezizomycotina</taxon>
        <taxon>Dothideomycetes</taxon>
        <taxon>Dothideomycetidae</taxon>
        <taxon>Dothideales</taxon>
        <taxon>Saccotheciaceae</taxon>
        <taxon>Aureobasidium</taxon>
    </lineage>
</organism>
<feature type="non-terminal residue" evidence="1">
    <location>
        <position position="550"/>
    </location>
</feature>
<proteinExistence type="predicted"/>
<reference evidence="1" key="2">
    <citation type="submission" date="2021-08" db="EMBL/GenBank/DDBJ databases">
        <authorList>
            <person name="Gostincar C."/>
            <person name="Sun X."/>
            <person name="Song Z."/>
            <person name="Gunde-Cimerman N."/>
        </authorList>
    </citation>
    <scope>NUCLEOTIDE SEQUENCE</scope>
    <source>
        <strain evidence="1">EXF-8016</strain>
    </source>
</reference>